<reference evidence="4" key="1">
    <citation type="journal article" date="2019" name="Int. J. Syst. Evol. Microbiol.">
        <title>The Global Catalogue of Microorganisms (GCM) 10K type strain sequencing project: providing services to taxonomists for standard genome sequencing and annotation.</title>
        <authorList>
            <consortium name="The Broad Institute Genomics Platform"/>
            <consortium name="The Broad Institute Genome Sequencing Center for Infectious Disease"/>
            <person name="Wu L."/>
            <person name="Ma J."/>
        </authorList>
    </citation>
    <scope>NUCLEOTIDE SEQUENCE [LARGE SCALE GENOMIC DNA]</scope>
    <source>
        <strain evidence="4">CCUG 56756</strain>
    </source>
</reference>
<dbReference type="Pfam" id="PF01580">
    <property type="entry name" value="FtsK_SpoIIIE"/>
    <property type="match status" value="1"/>
</dbReference>
<dbReference type="Proteomes" id="UP001597109">
    <property type="component" value="Unassembled WGS sequence"/>
</dbReference>
<name>A0ABW3LBW0_9BACL</name>
<dbReference type="SUPFAM" id="SSF52540">
    <property type="entry name" value="P-loop containing nucleoside triphosphate hydrolases"/>
    <property type="match status" value="1"/>
</dbReference>
<dbReference type="InterPro" id="IPR002543">
    <property type="entry name" value="FtsK_dom"/>
</dbReference>
<keyword evidence="4" id="KW-1185">Reference proteome</keyword>
<evidence type="ECO:0000313" key="3">
    <source>
        <dbReference type="EMBL" id="MFD1031535.1"/>
    </source>
</evidence>
<evidence type="ECO:0000256" key="1">
    <source>
        <dbReference type="PROSITE-ProRule" id="PRU00289"/>
    </source>
</evidence>
<evidence type="ECO:0000259" key="2">
    <source>
        <dbReference type="PROSITE" id="PS50901"/>
    </source>
</evidence>
<keyword evidence="1" id="KW-0547">Nucleotide-binding</keyword>
<feature type="binding site" evidence="1">
    <location>
        <begin position="140"/>
        <end position="147"/>
    </location>
    <ligand>
        <name>ATP</name>
        <dbReference type="ChEBI" id="CHEBI:30616"/>
    </ligand>
</feature>
<accession>A0ABW3LBW0</accession>
<dbReference type="Gene3D" id="3.40.50.300">
    <property type="entry name" value="P-loop containing nucleotide triphosphate hydrolases"/>
    <property type="match status" value="1"/>
</dbReference>
<organism evidence="3 4">
    <name type="scientific">Metaplanococcus flavidus</name>
    <dbReference type="NCBI Taxonomy" id="569883"/>
    <lineage>
        <taxon>Bacteria</taxon>
        <taxon>Bacillati</taxon>
        <taxon>Bacillota</taxon>
        <taxon>Bacilli</taxon>
        <taxon>Bacillales</taxon>
        <taxon>Caryophanaceae</taxon>
        <taxon>Metaplanococcus</taxon>
    </lineage>
</organism>
<dbReference type="EMBL" id="JBHTKI010000011">
    <property type="protein sequence ID" value="MFD1031535.1"/>
    <property type="molecule type" value="Genomic_DNA"/>
</dbReference>
<feature type="domain" description="FtsK" evidence="2">
    <location>
        <begin position="118"/>
        <end position="311"/>
    </location>
</feature>
<evidence type="ECO:0000313" key="4">
    <source>
        <dbReference type="Proteomes" id="UP001597109"/>
    </source>
</evidence>
<gene>
    <name evidence="3" type="ORF">ACFQ1X_08845</name>
</gene>
<sequence>MKYATFHYLTLLKLRKAFLDANYYNKRVYFNTEVAELPKIKLEFSNEYSKAKLFVENINLNKDIGDVNISFALDNFIVDRAYLSNNELYYIFEIYDSNIDQQLKFNTIWDLKKQSSQLDDYTLLIDKSISISLHGTLLVGQTGSGKTYALYSLILQMLTKNIVYNIYFADPKNSSLAVLGERLSQENTATDIEDIIKLLQTFNEAMEARKKDIKKDLGTKLEATYADFHYEPYIFIFDEFASFQTVLQTMDKKKRDEVMKLLSQVVLQGRQLGFFIWIVMQKSDATLLPTNLRENLPVKFVLGNAEKQTYTTAFGAGVDIPEKEFSLGQGVFTCPIVASTPKICHFSYLDFDILEAVNLLKPELGFCRNPSSGTQ</sequence>
<dbReference type="PROSITE" id="PS50901">
    <property type="entry name" value="FTSK"/>
    <property type="match status" value="1"/>
</dbReference>
<keyword evidence="1" id="KW-0067">ATP-binding</keyword>
<protein>
    <submittedName>
        <fullName evidence="3">FtsK/SpoIIIE domain-containing protein</fullName>
    </submittedName>
</protein>
<comment type="caution">
    <text evidence="3">The sequence shown here is derived from an EMBL/GenBank/DDBJ whole genome shotgun (WGS) entry which is preliminary data.</text>
</comment>
<dbReference type="InterPro" id="IPR027417">
    <property type="entry name" value="P-loop_NTPase"/>
</dbReference>
<proteinExistence type="predicted"/>